<comment type="caution">
    <text evidence="1">The sequence shown here is derived from an EMBL/GenBank/DDBJ whole genome shotgun (WGS) entry which is preliminary data.</text>
</comment>
<organism evidence="1 2">
    <name type="scientific">Clostridium weizhouense</name>
    <dbReference type="NCBI Taxonomy" id="2859781"/>
    <lineage>
        <taxon>Bacteria</taxon>
        <taxon>Bacillati</taxon>
        <taxon>Bacillota</taxon>
        <taxon>Clostridia</taxon>
        <taxon>Eubacteriales</taxon>
        <taxon>Clostridiaceae</taxon>
        <taxon>Clostridium</taxon>
    </lineage>
</organism>
<dbReference type="InterPro" id="IPR045507">
    <property type="entry name" value="DUF6483"/>
</dbReference>
<sequence>MLKNDYMKEMEHSLDLVKEEVNKEVLKGDFEKAKKAINKQLKNLVGLEIDTIDTLSFNSIKDIISRDSYFNVWKYIALGELLQLQGIVCSKEKDDNKMAIYYQKSLQAFYQAYEEEDIETKKYNEDILMLLDELSNYDIPLEDDKRVIKLYELIERFDKVEDMIFYIVEKSNNDKNIIQEGIEFYTRLKQKSREVLINGNLPIEEVEDSYLELKKLLDQGYALK</sequence>
<dbReference type="Pfam" id="PF20092">
    <property type="entry name" value="DUF6483"/>
    <property type="match status" value="1"/>
</dbReference>
<reference evidence="1 2" key="1">
    <citation type="submission" date="2021-07" db="EMBL/GenBank/DDBJ databases">
        <title>Clostridium weizhouense sp. nov., an anaerobic bacterium isolated from activated sludge of Petroleum wastewater.</title>
        <authorList>
            <person name="Li Q."/>
        </authorList>
    </citation>
    <scope>NUCLEOTIDE SEQUENCE [LARGE SCALE GENOMIC DNA]</scope>
    <source>
        <strain evidence="1 2">YB-6</strain>
    </source>
</reference>
<evidence type="ECO:0000313" key="2">
    <source>
        <dbReference type="Proteomes" id="UP001519921"/>
    </source>
</evidence>
<name>A0ABS7AS64_9CLOT</name>
<keyword evidence="2" id="KW-1185">Reference proteome</keyword>
<proteinExistence type="predicted"/>
<dbReference type="Proteomes" id="UP001519921">
    <property type="component" value="Unassembled WGS sequence"/>
</dbReference>
<gene>
    <name evidence="1" type="ORF">KYD98_15560</name>
</gene>
<dbReference type="RefSeq" id="WP_219780972.1">
    <property type="nucleotide sequence ID" value="NZ_JAHXPT010000015.1"/>
</dbReference>
<accession>A0ABS7AS64</accession>
<evidence type="ECO:0000313" key="1">
    <source>
        <dbReference type="EMBL" id="MBW6411505.1"/>
    </source>
</evidence>
<protein>
    <submittedName>
        <fullName evidence="1">Tetratricopeptide repeat protein</fullName>
    </submittedName>
</protein>
<dbReference type="EMBL" id="JAHXPT010000015">
    <property type="protein sequence ID" value="MBW6411505.1"/>
    <property type="molecule type" value="Genomic_DNA"/>
</dbReference>